<keyword evidence="12" id="KW-1185">Reference proteome</keyword>
<reference evidence="11 12" key="1">
    <citation type="journal article" date="2020" name="Cell">
        <title>Large-Scale Comparative Analyses of Tick Genomes Elucidate Their Genetic Diversity and Vector Capacities.</title>
        <authorList>
            <consortium name="Tick Genome and Microbiome Consortium (TIGMIC)"/>
            <person name="Jia N."/>
            <person name="Wang J."/>
            <person name="Shi W."/>
            <person name="Du L."/>
            <person name="Sun Y."/>
            <person name="Zhan W."/>
            <person name="Jiang J.F."/>
            <person name="Wang Q."/>
            <person name="Zhang B."/>
            <person name="Ji P."/>
            <person name="Bell-Sakyi L."/>
            <person name="Cui X.M."/>
            <person name="Yuan T.T."/>
            <person name="Jiang B.G."/>
            <person name="Yang W.F."/>
            <person name="Lam T.T."/>
            <person name="Chang Q.C."/>
            <person name="Ding S.J."/>
            <person name="Wang X.J."/>
            <person name="Zhu J.G."/>
            <person name="Ruan X.D."/>
            <person name="Zhao L."/>
            <person name="Wei J.T."/>
            <person name="Ye R.Z."/>
            <person name="Que T.C."/>
            <person name="Du C.H."/>
            <person name="Zhou Y.H."/>
            <person name="Cheng J.X."/>
            <person name="Dai P.F."/>
            <person name="Guo W.B."/>
            <person name="Han X.H."/>
            <person name="Huang E.J."/>
            <person name="Li L.F."/>
            <person name="Wei W."/>
            <person name="Gao Y.C."/>
            <person name="Liu J.Z."/>
            <person name="Shao H.Z."/>
            <person name="Wang X."/>
            <person name="Wang C.C."/>
            <person name="Yang T.C."/>
            <person name="Huo Q.B."/>
            <person name="Li W."/>
            <person name="Chen H.Y."/>
            <person name="Chen S.E."/>
            <person name="Zhou L.G."/>
            <person name="Ni X.B."/>
            <person name="Tian J.H."/>
            <person name="Sheng Y."/>
            <person name="Liu T."/>
            <person name="Pan Y.S."/>
            <person name="Xia L.Y."/>
            <person name="Li J."/>
            <person name="Zhao F."/>
            <person name="Cao W.C."/>
        </authorList>
    </citation>
    <scope>NUCLEOTIDE SEQUENCE [LARGE SCALE GENOMIC DNA]</scope>
    <source>
        <strain evidence="11">HaeL-2018</strain>
    </source>
</reference>
<evidence type="ECO:0000256" key="5">
    <source>
        <dbReference type="ARBA" id="ARBA00022692"/>
    </source>
</evidence>
<evidence type="ECO:0000256" key="3">
    <source>
        <dbReference type="ARBA" id="ARBA00022516"/>
    </source>
</evidence>
<dbReference type="InterPro" id="IPR007130">
    <property type="entry name" value="DAGAT"/>
</dbReference>
<dbReference type="GO" id="GO:0005789">
    <property type="term" value="C:endoplasmic reticulum membrane"/>
    <property type="evidence" value="ECO:0007669"/>
    <property type="project" value="UniProtKB-SubCell"/>
</dbReference>
<dbReference type="VEuPathDB" id="VectorBase:HLOH_041544"/>
<dbReference type="PANTHER" id="PTHR12317:SF79">
    <property type="entry name" value="ACYLTRANSFERASE"/>
    <property type="match status" value="1"/>
</dbReference>
<name>A0A9J6HA10_HAELO</name>
<dbReference type="AlphaFoldDB" id="A0A9J6HA10"/>
<keyword evidence="6" id="KW-0256">Endoplasmic reticulum</keyword>
<dbReference type="PANTHER" id="PTHR12317">
    <property type="entry name" value="DIACYLGLYCEROL O-ACYLTRANSFERASE"/>
    <property type="match status" value="1"/>
</dbReference>
<keyword evidence="7" id="KW-1133">Transmembrane helix</keyword>
<keyword evidence="10" id="KW-0012">Acyltransferase</keyword>
<comment type="caution">
    <text evidence="11">The sequence shown here is derived from an EMBL/GenBank/DDBJ whole genome shotgun (WGS) entry which is preliminary data.</text>
</comment>
<comment type="similarity">
    <text evidence="2">Belongs to the diacylglycerol acyltransferase family.</text>
</comment>
<evidence type="ECO:0000313" key="12">
    <source>
        <dbReference type="Proteomes" id="UP000821853"/>
    </source>
</evidence>
<protein>
    <recommendedName>
        <fullName evidence="13">Diacylglycerol O-acyltransferase</fullName>
    </recommendedName>
</protein>
<proteinExistence type="inferred from homology"/>
<evidence type="ECO:0000256" key="2">
    <source>
        <dbReference type="ARBA" id="ARBA00005420"/>
    </source>
</evidence>
<evidence type="ECO:0000313" key="11">
    <source>
        <dbReference type="EMBL" id="KAH9383589.1"/>
    </source>
</evidence>
<evidence type="ECO:0000256" key="4">
    <source>
        <dbReference type="ARBA" id="ARBA00022679"/>
    </source>
</evidence>
<dbReference type="OMA" id="EANTFIC"/>
<comment type="subcellular location">
    <subcellularLocation>
        <location evidence="1">Endoplasmic reticulum membrane</location>
        <topology evidence="1">Multi-pass membrane protein</topology>
    </subcellularLocation>
</comment>
<keyword evidence="3" id="KW-0444">Lipid biosynthesis</keyword>
<sequence length="156" mass="17586">MCSVDRDSLQWILTKRGTGNAALIAVGGAQESLDAHKESSVITLTLKSRKGFVRQALVKNPPGSRLRSLQEKLKSLTGVAPAIFYGRGILQYTWGYMPFRERIVTIVGKPIRVDKKENPTQEDVDVLHDKYVASLMQLFEDYKSKYDSKDRTLRIA</sequence>
<keyword evidence="4" id="KW-0808">Transferase</keyword>
<gene>
    <name evidence="11" type="ORF">HPB48_025206</name>
</gene>
<keyword evidence="9" id="KW-0472">Membrane</keyword>
<evidence type="ECO:0008006" key="13">
    <source>
        <dbReference type="Google" id="ProtNLM"/>
    </source>
</evidence>
<evidence type="ECO:0000256" key="9">
    <source>
        <dbReference type="ARBA" id="ARBA00023136"/>
    </source>
</evidence>
<keyword evidence="8" id="KW-0443">Lipid metabolism</keyword>
<dbReference type="GO" id="GO:0019432">
    <property type="term" value="P:triglyceride biosynthetic process"/>
    <property type="evidence" value="ECO:0007669"/>
    <property type="project" value="TreeGrafter"/>
</dbReference>
<evidence type="ECO:0000256" key="7">
    <source>
        <dbReference type="ARBA" id="ARBA00022989"/>
    </source>
</evidence>
<dbReference type="OrthoDB" id="10008102at2759"/>
<accession>A0A9J6HA10</accession>
<dbReference type="EMBL" id="JABSTR010001184">
    <property type="protein sequence ID" value="KAH9383589.1"/>
    <property type="molecule type" value="Genomic_DNA"/>
</dbReference>
<dbReference type="GO" id="GO:0004144">
    <property type="term" value="F:diacylglycerol O-acyltransferase activity"/>
    <property type="evidence" value="ECO:0007669"/>
    <property type="project" value="TreeGrafter"/>
</dbReference>
<evidence type="ECO:0000256" key="6">
    <source>
        <dbReference type="ARBA" id="ARBA00022824"/>
    </source>
</evidence>
<evidence type="ECO:0000256" key="1">
    <source>
        <dbReference type="ARBA" id="ARBA00004477"/>
    </source>
</evidence>
<dbReference type="Proteomes" id="UP000821853">
    <property type="component" value="Unassembled WGS sequence"/>
</dbReference>
<dbReference type="Pfam" id="PF03982">
    <property type="entry name" value="DAGAT"/>
    <property type="match status" value="1"/>
</dbReference>
<evidence type="ECO:0000256" key="8">
    <source>
        <dbReference type="ARBA" id="ARBA00023098"/>
    </source>
</evidence>
<evidence type="ECO:0000256" key="10">
    <source>
        <dbReference type="ARBA" id="ARBA00023315"/>
    </source>
</evidence>
<organism evidence="11 12">
    <name type="scientific">Haemaphysalis longicornis</name>
    <name type="common">Bush tick</name>
    <dbReference type="NCBI Taxonomy" id="44386"/>
    <lineage>
        <taxon>Eukaryota</taxon>
        <taxon>Metazoa</taxon>
        <taxon>Ecdysozoa</taxon>
        <taxon>Arthropoda</taxon>
        <taxon>Chelicerata</taxon>
        <taxon>Arachnida</taxon>
        <taxon>Acari</taxon>
        <taxon>Parasitiformes</taxon>
        <taxon>Ixodida</taxon>
        <taxon>Ixodoidea</taxon>
        <taxon>Ixodidae</taxon>
        <taxon>Haemaphysalinae</taxon>
        <taxon>Haemaphysalis</taxon>
    </lineage>
</organism>
<keyword evidence="5" id="KW-0812">Transmembrane</keyword>